<dbReference type="EMBL" id="HE999757">
    <property type="protein sequence ID" value="CCO11560.2"/>
    <property type="molecule type" value="Genomic_DNA"/>
</dbReference>
<dbReference type="Proteomes" id="UP000000212">
    <property type="component" value="Chromosome"/>
</dbReference>
<dbReference type="HOGENOM" id="CLU_2258653_0_0_9"/>
<keyword evidence="2" id="KW-1185">Reference proteome</keyword>
<accession>K8E4U1</accession>
<dbReference type="AlphaFoldDB" id="K8E4U1"/>
<evidence type="ECO:0000313" key="2">
    <source>
        <dbReference type="Proteomes" id="UP000000212"/>
    </source>
</evidence>
<evidence type="ECO:0000313" key="1">
    <source>
        <dbReference type="EMBL" id="CCO11560.2"/>
    </source>
</evidence>
<reference evidence="2" key="1">
    <citation type="journal article" date="2013" name="Genome Announc.">
        <title>Complete Chromosome Sequence of Carnobacterium maltaromaticum LMA 28.</title>
        <authorList>
            <person name="Cailliez-Grimal C."/>
            <person name="Chaillou S."/>
            <person name="Anba-Mondoloni J."/>
            <person name="Loux V."/>
            <person name="Afzal M.I."/>
            <person name="Rahman A."/>
            <person name="Kergourlay G."/>
            <person name="Champomier-Verges M.C."/>
            <person name="Zagorec M."/>
            <person name="Dalgaard P."/>
            <person name="Leisner J.J."/>
            <person name="Prevost H."/>
            <person name="Revol-Junelles A.M."/>
            <person name="Borges F."/>
        </authorList>
    </citation>
    <scope>NUCLEOTIDE SEQUENCE</scope>
    <source>
        <strain evidence="2">LMA28</strain>
    </source>
</reference>
<proteinExistence type="predicted"/>
<dbReference type="RefSeq" id="WP_015076709.1">
    <property type="nucleotide sequence ID" value="NC_019425.2"/>
</dbReference>
<dbReference type="KEGG" id="cml:BN424_2119"/>
<name>K8E4U1_CARML</name>
<sequence length="98" mass="11291">MKVYRVTGTVNSEVKILSIEQGSPFARFTFMHKGKAYNALIAGEKAYHFIYEVKLGSKVTLNVTTNNRKQLVVKQYVVHEVPSIEETRIKYPHKKIYS</sequence>
<organism evidence="1 2">
    <name type="scientific">Carnobacterium maltaromaticum LMA28</name>
    <dbReference type="NCBI Taxonomy" id="1234679"/>
    <lineage>
        <taxon>Bacteria</taxon>
        <taxon>Bacillati</taxon>
        <taxon>Bacillota</taxon>
        <taxon>Bacilli</taxon>
        <taxon>Lactobacillales</taxon>
        <taxon>Carnobacteriaceae</taxon>
        <taxon>Carnobacterium</taxon>
    </lineage>
</organism>
<protein>
    <submittedName>
        <fullName evidence="1">Uncharacterized protein</fullName>
    </submittedName>
</protein>
<gene>
    <name evidence="1" type="ORF">BN424_2119</name>
</gene>